<accession>A0A2T2ZVS2</accession>
<dbReference type="InParanoid" id="A0A2T2ZVS2"/>
<keyword evidence="4" id="KW-1185">Reference proteome</keyword>
<dbReference type="EMBL" id="KZ678628">
    <property type="protein sequence ID" value="PSR77957.1"/>
    <property type="molecule type" value="Genomic_DNA"/>
</dbReference>
<gene>
    <name evidence="3" type="ORF">BD289DRAFT_134309</name>
</gene>
<proteinExistence type="predicted"/>
<evidence type="ECO:0000313" key="3">
    <source>
        <dbReference type="EMBL" id="PSR77957.1"/>
    </source>
</evidence>
<reference evidence="3 4" key="1">
    <citation type="journal article" date="2018" name="Mycol. Prog.">
        <title>Coniella lustricola, a new species from submerged detritus.</title>
        <authorList>
            <person name="Raudabaugh D.B."/>
            <person name="Iturriaga T."/>
            <person name="Carver A."/>
            <person name="Mondo S."/>
            <person name="Pangilinan J."/>
            <person name="Lipzen A."/>
            <person name="He G."/>
            <person name="Amirebrahimi M."/>
            <person name="Grigoriev I.V."/>
            <person name="Miller A.N."/>
        </authorList>
    </citation>
    <scope>NUCLEOTIDE SEQUENCE [LARGE SCALE GENOMIC DNA]</scope>
    <source>
        <strain evidence="3 4">B22-T-1</strain>
    </source>
</reference>
<evidence type="ECO:0000256" key="2">
    <source>
        <dbReference type="SAM" id="Phobius"/>
    </source>
</evidence>
<feature type="compositionally biased region" description="Polar residues" evidence="1">
    <location>
        <begin position="81"/>
        <end position="94"/>
    </location>
</feature>
<feature type="compositionally biased region" description="Basic and acidic residues" evidence="1">
    <location>
        <begin position="95"/>
        <end position="109"/>
    </location>
</feature>
<evidence type="ECO:0000313" key="4">
    <source>
        <dbReference type="Proteomes" id="UP000241462"/>
    </source>
</evidence>
<organism evidence="3 4">
    <name type="scientific">Coniella lustricola</name>
    <dbReference type="NCBI Taxonomy" id="2025994"/>
    <lineage>
        <taxon>Eukaryota</taxon>
        <taxon>Fungi</taxon>
        <taxon>Dikarya</taxon>
        <taxon>Ascomycota</taxon>
        <taxon>Pezizomycotina</taxon>
        <taxon>Sordariomycetes</taxon>
        <taxon>Sordariomycetidae</taxon>
        <taxon>Diaporthales</taxon>
        <taxon>Schizoparmaceae</taxon>
        <taxon>Coniella</taxon>
    </lineage>
</organism>
<evidence type="ECO:0000256" key="1">
    <source>
        <dbReference type="SAM" id="MobiDB-lite"/>
    </source>
</evidence>
<keyword evidence="2" id="KW-1133">Transmembrane helix</keyword>
<feature type="transmembrane region" description="Helical" evidence="2">
    <location>
        <begin position="50"/>
        <end position="70"/>
    </location>
</feature>
<sequence>MVGIWVQRHLSLVSMPWHSAASENQVGTHARTQYAHTHTHALSLSLLSSLFSLFPLCLSLSLSLCVCVSLSRVIRRDIPTPVTTPRPSRQSLEQGRQDETKLSSRLETRGKKQQKKVFLAIVCTKHLLGCTSPSAR</sequence>
<dbReference type="Proteomes" id="UP000241462">
    <property type="component" value="Unassembled WGS sequence"/>
</dbReference>
<keyword evidence="2" id="KW-0472">Membrane</keyword>
<name>A0A2T2ZVS2_9PEZI</name>
<keyword evidence="2" id="KW-0812">Transmembrane</keyword>
<feature type="region of interest" description="Disordered" evidence="1">
    <location>
        <begin position="79"/>
        <end position="109"/>
    </location>
</feature>
<protein>
    <submittedName>
        <fullName evidence="3">Uncharacterized protein</fullName>
    </submittedName>
</protein>
<dbReference type="AlphaFoldDB" id="A0A2T2ZVS2"/>